<evidence type="ECO:0000259" key="12">
    <source>
        <dbReference type="Pfam" id="PF07715"/>
    </source>
</evidence>
<dbReference type="InterPro" id="IPR036942">
    <property type="entry name" value="Beta-barrel_TonB_sf"/>
</dbReference>
<keyword evidence="5 9" id="KW-0798">TonB box</keyword>
<keyword evidence="4 8" id="KW-0812">Transmembrane</keyword>
<organism evidence="13 14">
    <name type="scientific">Rhodanobacter ginsengisoli</name>
    <dbReference type="NCBI Taxonomy" id="418646"/>
    <lineage>
        <taxon>Bacteria</taxon>
        <taxon>Pseudomonadati</taxon>
        <taxon>Pseudomonadota</taxon>
        <taxon>Gammaproteobacteria</taxon>
        <taxon>Lysobacterales</taxon>
        <taxon>Rhodanobacteraceae</taxon>
        <taxon>Rhodanobacter</taxon>
    </lineage>
</organism>
<evidence type="ECO:0000256" key="5">
    <source>
        <dbReference type="ARBA" id="ARBA00023077"/>
    </source>
</evidence>
<dbReference type="Pfam" id="PF07715">
    <property type="entry name" value="Plug"/>
    <property type="match status" value="1"/>
</dbReference>
<dbReference type="InterPro" id="IPR037066">
    <property type="entry name" value="Plug_dom_sf"/>
</dbReference>
<reference evidence="14" key="1">
    <citation type="journal article" date="2019" name="Int. J. Syst. Evol. Microbiol.">
        <title>The Global Catalogue of Microorganisms (GCM) 10K type strain sequencing project: providing services to taxonomists for standard genome sequencing and annotation.</title>
        <authorList>
            <consortium name="The Broad Institute Genomics Platform"/>
            <consortium name="The Broad Institute Genome Sequencing Center for Infectious Disease"/>
            <person name="Wu L."/>
            <person name="Ma J."/>
        </authorList>
    </citation>
    <scope>NUCLEOTIDE SEQUENCE [LARGE SCALE GENOMIC DNA]</scope>
    <source>
        <strain evidence="14">CGMCC 1.16619</strain>
    </source>
</reference>
<evidence type="ECO:0000313" key="14">
    <source>
        <dbReference type="Proteomes" id="UP001596114"/>
    </source>
</evidence>
<dbReference type="PROSITE" id="PS52016">
    <property type="entry name" value="TONB_DEPENDENT_REC_3"/>
    <property type="match status" value="1"/>
</dbReference>
<dbReference type="InterPro" id="IPR039426">
    <property type="entry name" value="TonB-dep_rcpt-like"/>
</dbReference>
<feature type="domain" description="TonB-dependent receptor-like beta-barrel" evidence="11">
    <location>
        <begin position="193"/>
        <end position="647"/>
    </location>
</feature>
<dbReference type="InterPro" id="IPR012910">
    <property type="entry name" value="Plug_dom"/>
</dbReference>
<dbReference type="InterPro" id="IPR000531">
    <property type="entry name" value="Beta-barrel_TonB"/>
</dbReference>
<evidence type="ECO:0000256" key="2">
    <source>
        <dbReference type="ARBA" id="ARBA00022448"/>
    </source>
</evidence>
<sequence length="687" mass="73785">MIALALNLTPMSLLAGEGPTAQTLEPIVVTAPMQDTPLTVITRPKTPRQPLPASDGADFLKSIPGFSTIRKGGSNGDPVLRGMVGSRLDILIDGGQLGGGCPSRMDPPTAYIAPQLYDRVTVIKGPETVLYGPGNSAGVVLFEREITRYAEPAYSADASVLAGSWGRNDVNADLRAGSPVGYLGVAANHTHSQDYEDGNGHRVHSSYDRWNTDITAGWTPDDNTRVEVSVGKGNGQAAYAFSGMDGVRFLRESLGLKVVQQNLSAHWDELKVQLYSNYTDHVMDNYTLRHPDPAGMMPLAMASDVDHHARGGRVSGTWRWDDVVQLDAGLDGSTSIHDSRTGGPAGSMLGYYLDIPRTRDARIQAVGAFGELRWSFAPRQRLITGARLDHAGTRGYELATGNMSRGLSGMAPGGMGSMPAAAIVSAGRSSILPAGFARYERDLSSAPATFYAGLGYVERFPDYWELLGRHADTSLASFKSLAPERTTQLDIGLQYHARKLKAWVSGYAGVVDDFILIHYPTTPMDTGDATNVRARIAGGEAGITYAFTARWKGDAALAAAWGDNRTEQRPLPQMPPLEMRLGLAYDHHDWSVAGLWRLVAAQRRVSVGEGNIVGQDLGPSGGFGVLSINGGYRFGKKITLTAGIDNLLDKTYAEHINAGPPALAGYFGTTRINEPGRTGWLKLDMKL</sequence>
<dbReference type="NCBIfam" id="TIGR01778">
    <property type="entry name" value="TonB-copper"/>
    <property type="match status" value="1"/>
</dbReference>
<name>A0ABW0QS11_9GAMM</name>
<dbReference type="Proteomes" id="UP001596114">
    <property type="component" value="Unassembled WGS sequence"/>
</dbReference>
<keyword evidence="7 8" id="KW-0998">Cell outer membrane</keyword>
<comment type="subcellular location">
    <subcellularLocation>
        <location evidence="1 8">Cell outer membrane</location>
        <topology evidence="1 8">Multi-pass membrane protein</topology>
    </subcellularLocation>
</comment>
<evidence type="ECO:0000256" key="3">
    <source>
        <dbReference type="ARBA" id="ARBA00022452"/>
    </source>
</evidence>
<dbReference type="SUPFAM" id="SSF56935">
    <property type="entry name" value="Porins"/>
    <property type="match status" value="1"/>
</dbReference>
<dbReference type="CDD" id="cd01347">
    <property type="entry name" value="ligand_gated_channel"/>
    <property type="match status" value="1"/>
</dbReference>
<dbReference type="Pfam" id="PF00593">
    <property type="entry name" value="TonB_dep_Rec_b-barrel"/>
    <property type="match status" value="1"/>
</dbReference>
<comment type="similarity">
    <text evidence="8 9">Belongs to the TonB-dependent receptor family.</text>
</comment>
<comment type="caution">
    <text evidence="13">The sequence shown here is derived from an EMBL/GenBank/DDBJ whole genome shotgun (WGS) entry which is preliminary data.</text>
</comment>
<proteinExistence type="inferred from homology"/>
<keyword evidence="14" id="KW-1185">Reference proteome</keyword>
<dbReference type="InterPro" id="IPR010100">
    <property type="entry name" value="TonB-dep_Cu_rcpt"/>
</dbReference>
<feature type="chain" id="PRO_5047146774" evidence="10">
    <location>
        <begin position="16"/>
        <end position="687"/>
    </location>
</feature>
<dbReference type="RefSeq" id="WP_377321716.1">
    <property type="nucleotide sequence ID" value="NZ_JBHSNF010000003.1"/>
</dbReference>
<evidence type="ECO:0000256" key="10">
    <source>
        <dbReference type="SAM" id="SignalP"/>
    </source>
</evidence>
<dbReference type="PANTHER" id="PTHR30069:SF49">
    <property type="entry name" value="OUTER MEMBRANE PROTEIN C"/>
    <property type="match status" value="1"/>
</dbReference>
<keyword evidence="13" id="KW-0675">Receptor</keyword>
<evidence type="ECO:0000259" key="11">
    <source>
        <dbReference type="Pfam" id="PF00593"/>
    </source>
</evidence>
<evidence type="ECO:0000256" key="1">
    <source>
        <dbReference type="ARBA" id="ARBA00004571"/>
    </source>
</evidence>
<keyword evidence="2 8" id="KW-0813">Transport</keyword>
<keyword evidence="10" id="KW-0732">Signal</keyword>
<dbReference type="Gene3D" id="2.40.170.20">
    <property type="entry name" value="TonB-dependent receptor, beta-barrel domain"/>
    <property type="match status" value="1"/>
</dbReference>
<evidence type="ECO:0000313" key="13">
    <source>
        <dbReference type="EMBL" id="MFC5526945.1"/>
    </source>
</evidence>
<gene>
    <name evidence="13" type="ORF">ACFPPA_14490</name>
</gene>
<feature type="domain" description="TonB-dependent receptor plug" evidence="12">
    <location>
        <begin position="37"/>
        <end position="139"/>
    </location>
</feature>
<feature type="signal peptide" evidence="10">
    <location>
        <begin position="1"/>
        <end position="15"/>
    </location>
</feature>
<keyword evidence="3 8" id="KW-1134">Transmembrane beta strand</keyword>
<protein>
    <submittedName>
        <fullName evidence="13">TonB-dependent copper receptor</fullName>
    </submittedName>
</protein>
<evidence type="ECO:0000256" key="4">
    <source>
        <dbReference type="ARBA" id="ARBA00022692"/>
    </source>
</evidence>
<dbReference type="PANTHER" id="PTHR30069">
    <property type="entry name" value="TONB-DEPENDENT OUTER MEMBRANE RECEPTOR"/>
    <property type="match status" value="1"/>
</dbReference>
<accession>A0ABW0QS11</accession>
<evidence type="ECO:0000256" key="7">
    <source>
        <dbReference type="ARBA" id="ARBA00023237"/>
    </source>
</evidence>
<keyword evidence="6 8" id="KW-0472">Membrane</keyword>
<evidence type="ECO:0000256" key="9">
    <source>
        <dbReference type="RuleBase" id="RU003357"/>
    </source>
</evidence>
<dbReference type="Gene3D" id="2.170.130.10">
    <property type="entry name" value="TonB-dependent receptor, plug domain"/>
    <property type="match status" value="1"/>
</dbReference>
<evidence type="ECO:0000256" key="8">
    <source>
        <dbReference type="PROSITE-ProRule" id="PRU01360"/>
    </source>
</evidence>
<dbReference type="EMBL" id="JBHSNF010000003">
    <property type="protein sequence ID" value="MFC5526945.1"/>
    <property type="molecule type" value="Genomic_DNA"/>
</dbReference>
<evidence type="ECO:0000256" key="6">
    <source>
        <dbReference type="ARBA" id="ARBA00023136"/>
    </source>
</evidence>